<reference evidence="2 3" key="1">
    <citation type="submission" date="2016-06" db="EMBL/GenBank/DDBJ databases">
        <authorList>
            <person name="Kjaerup R.B."/>
            <person name="Dalgaard T.S."/>
            <person name="Juul-Madsen H.R."/>
        </authorList>
    </citation>
    <scope>NUCLEOTIDE SEQUENCE [LARGE SCALE GENOMIC DNA]</scope>
    <source>
        <strain evidence="2 3">DSM 45248</strain>
    </source>
</reference>
<dbReference type="GO" id="GO:0008324">
    <property type="term" value="F:monoatomic cation transmembrane transporter activity"/>
    <property type="evidence" value="ECO:0007669"/>
    <property type="project" value="InterPro"/>
</dbReference>
<dbReference type="InterPro" id="IPR006037">
    <property type="entry name" value="RCK_C"/>
</dbReference>
<keyword evidence="3" id="KW-1185">Reference proteome</keyword>
<dbReference type="AlphaFoldDB" id="A0A1A8ZQX2"/>
<dbReference type="EMBL" id="LT594324">
    <property type="protein sequence ID" value="SBT46259.1"/>
    <property type="molecule type" value="Genomic_DNA"/>
</dbReference>
<sequence>MRIERTALPGVGVNHATTTADGQRLGVICHLTGRRDLVFYDPEDPQAVAATVVLQPDEAHQIADLLDATITIDHLAHLEEQITGITAARIRIPAGSAYADRPIRDTRAHPGALIVAVIHDERITTTPDSDLVLRHGDTVVAVGDQDAITALADLLTTEHHHPSAHR</sequence>
<name>A0A1A8ZQX2_9ACTN</name>
<dbReference type="GO" id="GO:0006813">
    <property type="term" value="P:potassium ion transport"/>
    <property type="evidence" value="ECO:0007669"/>
    <property type="project" value="InterPro"/>
</dbReference>
<dbReference type="OrthoDB" id="5242677at2"/>
<dbReference type="Gene3D" id="3.30.70.1450">
    <property type="entry name" value="Regulator of K+ conductance, C-terminal domain"/>
    <property type="match status" value="1"/>
</dbReference>
<dbReference type="RefSeq" id="WP_091194990.1">
    <property type="nucleotide sequence ID" value="NZ_LT594324.1"/>
</dbReference>
<evidence type="ECO:0000313" key="3">
    <source>
        <dbReference type="Proteomes" id="UP000198765"/>
    </source>
</evidence>
<protein>
    <submittedName>
        <fullName evidence="2">Potassium/proton antiporter regulatory subunit, CPA2 family</fullName>
    </submittedName>
</protein>
<dbReference type="PIRSF" id="PIRSF005028">
    <property type="entry name" value="KhtT"/>
    <property type="match status" value="1"/>
</dbReference>
<dbReference type="InterPro" id="IPR026278">
    <property type="entry name" value="KhtT"/>
</dbReference>
<feature type="domain" description="RCK C-terminal" evidence="1">
    <location>
        <begin position="73"/>
        <end position="157"/>
    </location>
</feature>
<gene>
    <name evidence="2" type="ORF">GA0070621_2566</name>
</gene>
<proteinExistence type="predicted"/>
<evidence type="ECO:0000259" key="1">
    <source>
        <dbReference type="PROSITE" id="PS51202"/>
    </source>
</evidence>
<accession>A0A1A8ZQX2</accession>
<dbReference type="PROSITE" id="PS51202">
    <property type="entry name" value="RCK_C"/>
    <property type="match status" value="1"/>
</dbReference>
<organism evidence="2 3">
    <name type="scientific">Micromonospora narathiwatensis</name>
    <dbReference type="NCBI Taxonomy" id="299146"/>
    <lineage>
        <taxon>Bacteria</taxon>
        <taxon>Bacillati</taxon>
        <taxon>Actinomycetota</taxon>
        <taxon>Actinomycetes</taxon>
        <taxon>Micromonosporales</taxon>
        <taxon>Micromonosporaceae</taxon>
        <taxon>Micromonospora</taxon>
    </lineage>
</organism>
<dbReference type="Pfam" id="PF25991">
    <property type="entry name" value="KhtT_N"/>
    <property type="match status" value="1"/>
</dbReference>
<dbReference type="InterPro" id="IPR036721">
    <property type="entry name" value="RCK_C_sf"/>
</dbReference>
<dbReference type="Pfam" id="PF02080">
    <property type="entry name" value="TrkA_C"/>
    <property type="match status" value="1"/>
</dbReference>
<dbReference type="InterPro" id="IPR058776">
    <property type="entry name" value="KhtT-like_N"/>
</dbReference>
<dbReference type="SUPFAM" id="SSF116726">
    <property type="entry name" value="TrkA C-terminal domain-like"/>
    <property type="match status" value="1"/>
</dbReference>
<evidence type="ECO:0000313" key="2">
    <source>
        <dbReference type="EMBL" id="SBT46259.1"/>
    </source>
</evidence>
<dbReference type="Proteomes" id="UP000198765">
    <property type="component" value="Chromosome I"/>
</dbReference>
<dbReference type="PATRIC" id="fig|299146.4.peg.2658"/>